<keyword evidence="6" id="KW-0865">Zymogen</keyword>
<evidence type="ECO:0000256" key="7">
    <source>
        <dbReference type="ARBA" id="ARBA00023157"/>
    </source>
</evidence>
<dbReference type="InterPro" id="IPR043504">
    <property type="entry name" value="Peptidase_S1_PA_chymotrypsin"/>
</dbReference>
<keyword evidence="8" id="KW-0175">Coiled coil</keyword>
<dbReference type="CDD" id="cd00190">
    <property type="entry name" value="Tryp_SPc"/>
    <property type="match status" value="1"/>
</dbReference>
<evidence type="ECO:0000256" key="2">
    <source>
        <dbReference type="ARBA" id="ARBA00022670"/>
    </source>
</evidence>
<dbReference type="PROSITE" id="PS00134">
    <property type="entry name" value="TRYPSIN_HIS"/>
    <property type="match status" value="1"/>
</dbReference>
<feature type="compositionally biased region" description="Basic and acidic residues" evidence="9">
    <location>
        <begin position="226"/>
        <end position="253"/>
    </location>
</feature>
<dbReference type="FunFam" id="2.40.10.10:FF:000077">
    <property type="entry name" value="Predicted protein"/>
    <property type="match status" value="1"/>
</dbReference>
<proteinExistence type="inferred from homology"/>
<dbReference type="Gene3D" id="2.40.10.10">
    <property type="entry name" value="Trypsin-like serine proteases"/>
    <property type="match status" value="1"/>
</dbReference>
<gene>
    <name evidence="11" type="ORF">PHAECO_LOCUS10577</name>
</gene>
<dbReference type="GO" id="GO:0004252">
    <property type="term" value="F:serine-type endopeptidase activity"/>
    <property type="evidence" value="ECO:0007669"/>
    <property type="project" value="InterPro"/>
</dbReference>
<evidence type="ECO:0000313" key="11">
    <source>
        <dbReference type="EMBL" id="CAG9822918.1"/>
    </source>
</evidence>
<feature type="coiled-coil region" evidence="8">
    <location>
        <begin position="1"/>
        <end position="57"/>
    </location>
</feature>
<evidence type="ECO:0000256" key="6">
    <source>
        <dbReference type="ARBA" id="ARBA00023145"/>
    </source>
</evidence>
<dbReference type="Pfam" id="PF00089">
    <property type="entry name" value="Trypsin"/>
    <property type="match status" value="1"/>
</dbReference>
<comment type="similarity">
    <text evidence="1">Belongs to the peptidase S1 family.</text>
</comment>
<keyword evidence="12" id="KW-1185">Reference proteome</keyword>
<feature type="domain" description="Peptidase S1" evidence="10">
    <location>
        <begin position="299"/>
        <end position="526"/>
    </location>
</feature>
<evidence type="ECO:0000256" key="5">
    <source>
        <dbReference type="ARBA" id="ARBA00022825"/>
    </source>
</evidence>
<keyword evidence="4" id="KW-0378">Hydrolase</keyword>
<accession>A0A9N9X4I3</accession>
<sequence>MEKLYEEIVNSKKEIKNAIEASEVRLLMKIETFSEKIKKLEKENTELKEKIETLERNGKKNNIVVFGLTKKFEDLSVDNICNQLNKILDVEINISDINNLYRLGKAENSPIKIEFLSTFTKINILRNCKKLKGTNITISADLTKTQQERIKILRNFLTKLRSTGENRCYIKGERLYSNNTVYTVEDILEIEQSSESSQVINSAPQTPSRPDFLLKTVSEEKKVVLDEEKNKEKEEEENLKKQEEKEEDKDKKKTSANKPTVNNVKIIVGVTFVFIKQRNCFNFPAAPTAQSETNPNLEIIGGHDANITDYPWQISLQHRQSHFCGGFLISEKWVVTAAHCFIEGYSDIENLLVRAGSSDWSRGGKLHFLNRYITHPQFNISTADYDIALLELDPPLILNQSTRPARLPEAGQVIPDNAQLTITGWGATYAADYVVYDLQEVTVPTVNRNVCQSALANDTITNNMFCAGLIGVGGKDSCDGDSGGPAMINGQVVGIVSWGYSCADPRYPGVYARVSAFRDWIHQNTGI</sequence>
<protein>
    <recommendedName>
        <fullName evidence="10">Peptidase S1 domain-containing protein</fullName>
    </recommendedName>
</protein>
<keyword evidence="3" id="KW-0732">Signal</keyword>
<dbReference type="InterPro" id="IPR018114">
    <property type="entry name" value="TRYPSIN_HIS"/>
</dbReference>
<dbReference type="EMBL" id="OU896712">
    <property type="protein sequence ID" value="CAG9822918.1"/>
    <property type="molecule type" value="Genomic_DNA"/>
</dbReference>
<keyword evidence="5" id="KW-0720">Serine protease</keyword>
<evidence type="ECO:0000256" key="3">
    <source>
        <dbReference type="ARBA" id="ARBA00022729"/>
    </source>
</evidence>
<keyword evidence="7" id="KW-1015">Disulfide bond</keyword>
<dbReference type="InterPro" id="IPR001314">
    <property type="entry name" value="Peptidase_S1A"/>
</dbReference>
<evidence type="ECO:0000256" key="4">
    <source>
        <dbReference type="ARBA" id="ARBA00022801"/>
    </source>
</evidence>
<feature type="region of interest" description="Disordered" evidence="9">
    <location>
        <begin position="226"/>
        <end position="256"/>
    </location>
</feature>
<dbReference type="AlphaFoldDB" id="A0A9N9X4I3"/>
<dbReference type="OrthoDB" id="10059102at2759"/>
<evidence type="ECO:0000256" key="8">
    <source>
        <dbReference type="SAM" id="Coils"/>
    </source>
</evidence>
<evidence type="ECO:0000256" key="9">
    <source>
        <dbReference type="SAM" id="MobiDB-lite"/>
    </source>
</evidence>
<evidence type="ECO:0000313" key="12">
    <source>
        <dbReference type="Proteomes" id="UP001153737"/>
    </source>
</evidence>
<reference evidence="11" key="2">
    <citation type="submission" date="2022-10" db="EMBL/GenBank/DDBJ databases">
        <authorList>
            <consortium name="ENA_rothamsted_submissions"/>
            <consortium name="culmorum"/>
            <person name="King R."/>
        </authorList>
    </citation>
    <scope>NUCLEOTIDE SEQUENCE</scope>
</reference>
<name>A0A9N9X4I3_PHACE</name>
<dbReference type="SMART" id="SM00020">
    <property type="entry name" value="Tryp_SPc"/>
    <property type="match status" value="1"/>
</dbReference>
<reference evidence="11" key="1">
    <citation type="submission" date="2022-01" db="EMBL/GenBank/DDBJ databases">
        <authorList>
            <person name="King R."/>
        </authorList>
    </citation>
    <scope>NUCLEOTIDE SEQUENCE</scope>
</reference>
<dbReference type="PRINTS" id="PR00722">
    <property type="entry name" value="CHYMOTRYPSIN"/>
</dbReference>
<evidence type="ECO:0000256" key="1">
    <source>
        <dbReference type="ARBA" id="ARBA00007664"/>
    </source>
</evidence>
<dbReference type="PANTHER" id="PTHR24252:SF11">
    <property type="entry name" value="ATRIAL NATRIURETIC PEPTIDE-CONVERTING ENZYME ISOFORM X1"/>
    <property type="match status" value="1"/>
</dbReference>
<dbReference type="PANTHER" id="PTHR24252">
    <property type="entry name" value="ACROSIN-RELATED"/>
    <property type="match status" value="1"/>
</dbReference>
<dbReference type="InterPro" id="IPR009003">
    <property type="entry name" value="Peptidase_S1_PA"/>
</dbReference>
<organism evidence="11 12">
    <name type="scientific">Phaedon cochleariae</name>
    <name type="common">Mustard beetle</name>
    <dbReference type="NCBI Taxonomy" id="80249"/>
    <lineage>
        <taxon>Eukaryota</taxon>
        <taxon>Metazoa</taxon>
        <taxon>Ecdysozoa</taxon>
        <taxon>Arthropoda</taxon>
        <taxon>Hexapoda</taxon>
        <taxon>Insecta</taxon>
        <taxon>Pterygota</taxon>
        <taxon>Neoptera</taxon>
        <taxon>Endopterygota</taxon>
        <taxon>Coleoptera</taxon>
        <taxon>Polyphaga</taxon>
        <taxon>Cucujiformia</taxon>
        <taxon>Chrysomeloidea</taxon>
        <taxon>Chrysomelidae</taxon>
        <taxon>Chrysomelinae</taxon>
        <taxon>Chrysomelini</taxon>
        <taxon>Phaedon</taxon>
    </lineage>
</organism>
<dbReference type="GO" id="GO:0006508">
    <property type="term" value="P:proteolysis"/>
    <property type="evidence" value="ECO:0007669"/>
    <property type="project" value="UniProtKB-KW"/>
</dbReference>
<evidence type="ECO:0000259" key="10">
    <source>
        <dbReference type="PROSITE" id="PS50240"/>
    </source>
</evidence>
<dbReference type="PROSITE" id="PS50240">
    <property type="entry name" value="TRYPSIN_DOM"/>
    <property type="match status" value="1"/>
</dbReference>
<dbReference type="SUPFAM" id="SSF50494">
    <property type="entry name" value="Trypsin-like serine proteases"/>
    <property type="match status" value="1"/>
</dbReference>
<keyword evidence="2" id="KW-0645">Protease</keyword>
<dbReference type="InterPro" id="IPR001254">
    <property type="entry name" value="Trypsin_dom"/>
</dbReference>
<dbReference type="Proteomes" id="UP001153737">
    <property type="component" value="Chromosome 6"/>
</dbReference>